<evidence type="ECO:0000256" key="5">
    <source>
        <dbReference type="ARBA" id="ARBA00022833"/>
    </source>
</evidence>
<evidence type="ECO:0000256" key="8">
    <source>
        <dbReference type="ARBA" id="ARBA00033277"/>
    </source>
</evidence>
<keyword evidence="12" id="KW-0418">Kinase</keyword>
<evidence type="ECO:0000259" key="11">
    <source>
        <dbReference type="PROSITE" id="PS50089"/>
    </source>
</evidence>
<dbReference type="InterPro" id="IPR004575">
    <property type="entry name" value="MAT1/Tfb3"/>
</dbReference>
<dbReference type="AlphaFoldDB" id="A0A5J5F366"/>
<dbReference type="PANTHER" id="PTHR12683">
    <property type="entry name" value="CDK-ACTIVATING KINASE ASSEMBLY FACTOR MAT1"/>
    <property type="match status" value="1"/>
</dbReference>
<evidence type="ECO:0000256" key="1">
    <source>
        <dbReference type="ARBA" id="ARBA00004123"/>
    </source>
</evidence>
<dbReference type="OrthoDB" id="5963at2759"/>
<dbReference type="CDD" id="cd16573">
    <property type="entry name" value="RING-HC_TFB3-like"/>
    <property type="match status" value="1"/>
</dbReference>
<dbReference type="GO" id="GO:0006289">
    <property type="term" value="P:nucleotide-excision repair"/>
    <property type="evidence" value="ECO:0007669"/>
    <property type="project" value="InterPro"/>
</dbReference>
<feature type="domain" description="RING-type" evidence="11">
    <location>
        <begin position="8"/>
        <end position="51"/>
    </location>
</feature>
<proteinExistence type="predicted"/>
<evidence type="ECO:0000256" key="4">
    <source>
        <dbReference type="ARBA" id="ARBA00022771"/>
    </source>
</evidence>
<accession>A0A5J5F366</accession>
<dbReference type="InterPro" id="IPR013083">
    <property type="entry name" value="Znf_RING/FYVE/PHD"/>
</dbReference>
<keyword evidence="5" id="KW-0862">Zinc</keyword>
<dbReference type="GO" id="GO:0006357">
    <property type="term" value="P:regulation of transcription by RNA polymerase II"/>
    <property type="evidence" value="ECO:0007669"/>
    <property type="project" value="TreeGrafter"/>
</dbReference>
<dbReference type="InterPro" id="IPR015877">
    <property type="entry name" value="MAT1_centre"/>
</dbReference>
<sequence>MSNDDEYCPVCKSSRYLNPQIRFLIEPTCYHKMCASCVDRLFGNGPSDCPVAGCGKRLRAARFRAQTFDDIAVEREVDVRKRVNKIFNRREDEFATKRQWDDYLEMVEGTTFDLVNGTKKEVEAAEKRLREYEEANKTVIERNVQRERAEALAFMAREEAEREMLRATRKAAELETEEDKRELMLSRHAQLEALSNGDPEKAERIKQNYIKRAEERRRKARLDVETAKGIREGRALVLNSMLAKAGEEEDEEEEEEWEPLGKNVSDTSKYFSLLEEYPRVDWIDGFVADQKVAAGGYDRQDWYQRSLFEAFAGLTVFLPEDEDEEAASKSLPDRTDIMVVDVPS</sequence>
<dbReference type="PANTHER" id="PTHR12683:SF13">
    <property type="entry name" value="CDK-ACTIVATING KINASE ASSEMBLY FACTOR MAT1"/>
    <property type="match status" value="1"/>
</dbReference>
<keyword evidence="12" id="KW-0808">Transferase</keyword>
<name>A0A5J5F366_9PEZI</name>
<dbReference type="Proteomes" id="UP000326924">
    <property type="component" value="Unassembled WGS sequence"/>
</dbReference>
<comment type="caution">
    <text evidence="12">The sequence shown here is derived from an EMBL/GenBank/DDBJ whole genome shotgun (WGS) entry which is preliminary data.</text>
</comment>
<dbReference type="Gene3D" id="3.30.40.10">
    <property type="entry name" value="Zinc/RING finger domain, C3HC4 (zinc finger)"/>
    <property type="match status" value="1"/>
</dbReference>
<keyword evidence="6" id="KW-0539">Nucleus</keyword>
<dbReference type="GO" id="GO:0008270">
    <property type="term" value="F:zinc ion binding"/>
    <property type="evidence" value="ECO:0007669"/>
    <property type="project" value="UniProtKB-KW"/>
</dbReference>
<evidence type="ECO:0000256" key="2">
    <source>
        <dbReference type="ARBA" id="ARBA00022257"/>
    </source>
</evidence>
<dbReference type="FunCoup" id="A0A5J5F366">
    <property type="interactions" value="543"/>
</dbReference>
<organism evidence="12 13">
    <name type="scientific">Sphaerosporella brunnea</name>
    <dbReference type="NCBI Taxonomy" id="1250544"/>
    <lineage>
        <taxon>Eukaryota</taxon>
        <taxon>Fungi</taxon>
        <taxon>Dikarya</taxon>
        <taxon>Ascomycota</taxon>
        <taxon>Pezizomycotina</taxon>
        <taxon>Pezizomycetes</taxon>
        <taxon>Pezizales</taxon>
        <taxon>Pyronemataceae</taxon>
        <taxon>Sphaerosporella</taxon>
    </lineage>
</organism>
<evidence type="ECO:0000256" key="3">
    <source>
        <dbReference type="ARBA" id="ARBA00022723"/>
    </source>
</evidence>
<dbReference type="SUPFAM" id="SSF57850">
    <property type="entry name" value="RING/U-box"/>
    <property type="match status" value="1"/>
</dbReference>
<gene>
    <name evidence="12" type="ORF">FN846DRAFT_527090</name>
</gene>
<evidence type="ECO:0000313" key="12">
    <source>
        <dbReference type="EMBL" id="KAA8910629.1"/>
    </source>
</evidence>
<dbReference type="Pfam" id="PF06391">
    <property type="entry name" value="MAT1"/>
    <property type="match status" value="1"/>
</dbReference>
<dbReference type="GO" id="GO:0070985">
    <property type="term" value="C:transcription factor TFIIK complex"/>
    <property type="evidence" value="ECO:0007669"/>
    <property type="project" value="UniProtKB-ARBA"/>
</dbReference>
<keyword evidence="3" id="KW-0479">Metal-binding</keyword>
<keyword evidence="4 9" id="KW-0863">Zinc-finger</keyword>
<dbReference type="Pfam" id="PF17121">
    <property type="entry name" value="zf-C3HC4_5"/>
    <property type="match status" value="1"/>
</dbReference>
<feature type="coiled-coil region" evidence="10">
    <location>
        <begin position="115"/>
        <end position="182"/>
    </location>
</feature>
<dbReference type="InterPro" id="IPR017907">
    <property type="entry name" value="Znf_RING_CS"/>
</dbReference>
<dbReference type="PROSITE" id="PS00518">
    <property type="entry name" value="ZF_RING_1"/>
    <property type="match status" value="1"/>
</dbReference>
<dbReference type="InParanoid" id="A0A5J5F366"/>
<dbReference type="PROSITE" id="PS50089">
    <property type="entry name" value="ZF_RING_2"/>
    <property type="match status" value="1"/>
</dbReference>
<evidence type="ECO:0000256" key="7">
    <source>
        <dbReference type="ARBA" id="ARBA00029873"/>
    </source>
</evidence>
<dbReference type="EMBL" id="VXIS01000044">
    <property type="protein sequence ID" value="KAA8910629.1"/>
    <property type="molecule type" value="Genomic_DNA"/>
</dbReference>
<dbReference type="FunFam" id="3.30.40.10:FF:000037">
    <property type="entry name" value="Cdk-activating kinase assembly factor MAT1, centre"/>
    <property type="match status" value="1"/>
</dbReference>
<evidence type="ECO:0000256" key="9">
    <source>
        <dbReference type="PROSITE-ProRule" id="PRU00175"/>
    </source>
</evidence>
<reference evidence="12 13" key="1">
    <citation type="submission" date="2019-09" db="EMBL/GenBank/DDBJ databases">
        <title>Draft genome of the ectomycorrhizal ascomycete Sphaerosporella brunnea.</title>
        <authorList>
            <consortium name="DOE Joint Genome Institute"/>
            <person name="Benucci G.M."/>
            <person name="Marozzi G."/>
            <person name="Antonielli L."/>
            <person name="Sanchez S."/>
            <person name="Marco P."/>
            <person name="Wang X."/>
            <person name="Falini L.B."/>
            <person name="Barry K."/>
            <person name="Haridas S."/>
            <person name="Lipzen A."/>
            <person name="Labutti K."/>
            <person name="Grigoriev I.V."/>
            <person name="Murat C."/>
            <person name="Martin F."/>
            <person name="Albertini E."/>
            <person name="Donnini D."/>
            <person name="Bonito G."/>
        </authorList>
    </citation>
    <scope>NUCLEOTIDE SEQUENCE [LARGE SCALE GENOMIC DNA]</scope>
    <source>
        <strain evidence="12 13">Sb_GMNB300</strain>
    </source>
</reference>
<evidence type="ECO:0000256" key="10">
    <source>
        <dbReference type="SAM" id="Coils"/>
    </source>
</evidence>
<protein>
    <recommendedName>
        <fullName evidence="2">RNA polymerase II transcription factor B subunit 3</fullName>
    </recommendedName>
    <alternativeName>
        <fullName evidence="8">RNA polymerase II transcription factor B 38 kDa subunit</fullName>
    </alternativeName>
    <alternativeName>
        <fullName evidence="7">RNA polymerase II transcription factor B p38 subunit</fullName>
    </alternativeName>
</protein>
<keyword evidence="13" id="KW-1185">Reference proteome</keyword>
<keyword evidence="10" id="KW-0175">Coiled coil</keyword>
<dbReference type="InterPro" id="IPR001841">
    <property type="entry name" value="Znf_RING"/>
</dbReference>
<dbReference type="GO" id="GO:0016301">
    <property type="term" value="F:kinase activity"/>
    <property type="evidence" value="ECO:0007669"/>
    <property type="project" value="UniProtKB-KW"/>
</dbReference>
<comment type="subcellular location">
    <subcellularLocation>
        <location evidence="1">Nucleus</location>
    </subcellularLocation>
</comment>
<evidence type="ECO:0000313" key="13">
    <source>
        <dbReference type="Proteomes" id="UP000326924"/>
    </source>
</evidence>
<dbReference type="NCBIfam" id="TIGR00570">
    <property type="entry name" value="cdk7"/>
    <property type="match status" value="1"/>
</dbReference>
<dbReference type="GO" id="GO:0061575">
    <property type="term" value="F:cyclin-dependent protein serine/threonine kinase activator activity"/>
    <property type="evidence" value="ECO:0007669"/>
    <property type="project" value="InterPro"/>
</dbReference>
<evidence type="ECO:0000256" key="6">
    <source>
        <dbReference type="ARBA" id="ARBA00023242"/>
    </source>
</evidence>